<reference evidence="1" key="1">
    <citation type="submission" date="2021-01" db="EMBL/GenBank/DDBJ databases">
        <title>KCTC 19127 draft genome.</title>
        <authorList>
            <person name="An D."/>
        </authorList>
    </citation>
    <scope>NUCLEOTIDE SEQUENCE</scope>
    <source>
        <strain evidence="1">KCTC 19127</strain>
    </source>
</reference>
<name>A0A939C2M9_9ACTN</name>
<proteinExistence type="predicted"/>
<organism evidence="1 2">
    <name type="scientific">Nakamurella flavida</name>
    <dbReference type="NCBI Taxonomy" id="363630"/>
    <lineage>
        <taxon>Bacteria</taxon>
        <taxon>Bacillati</taxon>
        <taxon>Actinomycetota</taxon>
        <taxon>Actinomycetes</taxon>
        <taxon>Nakamurellales</taxon>
        <taxon>Nakamurellaceae</taxon>
        <taxon>Nakamurella</taxon>
    </lineage>
</organism>
<dbReference type="EMBL" id="JAERWL010000008">
    <property type="protein sequence ID" value="MBM9476745.1"/>
    <property type="molecule type" value="Genomic_DNA"/>
</dbReference>
<comment type="caution">
    <text evidence="1">The sequence shown here is derived from an EMBL/GenBank/DDBJ whole genome shotgun (WGS) entry which is preliminary data.</text>
</comment>
<keyword evidence="2" id="KW-1185">Reference proteome</keyword>
<evidence type="ECO:0000313" key="2">
    <source>
        <dbReference type="Proteomes" id="UP000663801"/>
    </source>
</evidence>
<dbReference type="InterPro" id="IPR040871">
    <property type="entry name" value="HopA1"/>
</dbReference>
<dbReference type="RefSeq" id="WP_205256852.1">
    <property type="nucleotide sequence ID" value="NZ_BAAAPV010000004.1"/>
</dbReference>
<accession>A0A939C2M9</accession>
<sequence>MTAVMQAPPRRPSGDLSPALLALFDRIRVEPDRSSARVDGHLVEADDPHELRKKLSGSVYEILHAGRNPAEPDPPYHARDTAFEADLLGAVPHTHRTLHLPVLADDGDTIVVLRDGVRVRMLRDATAGAPVRVGDPVTVHVPPARPLLSPGFFFVDGTRTPPPAGSLLRVYLHLPEPTGALQVWRLLLPLLEESGVGYRAKILSAPRLYPRRDALVVYLDGAATHRVDDLVDLLDGDTRLAAATPAFATRVAPGISIAWEPADPRREYQGLSFGQHRAHVLVDTLLDALESGSPLDVVAARKFAESNIDPTDPARNADTD</sequence>
<protein>
    <submittedName>
        <fullName evidence="1">Uncharacterized protein</fullName>
    </submittedName>
</protein>
<dbReference type="Pfam" id="PF17914">
    <property type="entry name" value="HopA1"/>
    <property type="match status" value="1"/>
</dbReference>
<gene>
    <name evidence="1" type="ORF">JL107_09840</name>
</gene>
<dbReference type="AlphaFoldDB" id="A0A939C2M9"/>
<evidence type="ECO:0000313" key="1">
    <source>
        <dbReference type="EMBL" id="MBM9476745.1"/>
    </source>
</evidence>
<dbReference type="Proteomes" id="UP000663801">
    <property type="component" value="Unassembled WGS sequence"/>
</dbReference>